<name>A0A8J9VG77_9NEOP</name>
<protein>
    <submittedName>
        <fullName evidence="1">Uncharacterized protein</fullName>
    </submittedName>
</protein>
<dbReference type="EMBL" id="OV170223">
    <property type="protein sequence ID" value="CAH0721963.1"/>
    <property type="molecule type" value="Genomic_DNA"/>
</dbReference>
<reference evidence="1" key="1">
    <citation type="submission" date="2021-12" db="EMBL/GenBank/DDBJ databases">
        <authorList>
            <person name="Martin H S."/>
        </authorList>
    </citation>
    <scope>NUCLEOTIDE SEQUENCE</scope>
</reference>
<sequence>MDSTVKNKSMMQPKPIAELLPELCGIVSKDTINAHSVKKQPQTTLQHYKPLTLAELRADLLALKPLSPRRSAQPDASTKRKMWNSSVKVINKTKTRTSDGQMKHNSVRKVLNFQTRAKPQNPRATIMNAETPKFPKPELGAKKSLHIQSKTNIRISGVYHIPETPVVENKLIKNRLIMQNHINKENSSYLSNLNKKKVASPKPFRKPVRLPIPDTPLSNMSFKSNSDASFLQREREINDIEEKTKALTEEPTLENIAEVSPPVSTPFKEYRNVKDFFSHTNENSVLYNDTIMSFNKDSENKENSREESVIVSLCDLLNKATMNTGNTSTELHDLLEVEKQTENNIRMIENAIKTLENIKESQFKSLQYVKRLINEKKVKKTLENKKDTTLVTVVCENEAVKKHISPSRSPILRPSVIKTKSPSYKIPKKNLCLRKKVFCKSMPDVANVQKTPEKNDQALNMYMQMKEKMNFLNTPLVKHRNIQAVDTPTVTSYNLQMQLDKLYNAS</sequence>
<keyword evidence="2" id="KW-1185">Reference proteome</keyword>
<dbReference type="Proteomes" id="UP000838878">
    <property type="component" value="Chromosome 3"/>
</dbReference>
<accession>A0A8J9VG77</accession>
<gene>
    <name evidence="1" type="ORF">BINO364_LOCUS7994</name>
</gene>
<feature type="non-terminal residue" evidence="1">
    <location>
        <position position="506"/>
    </location>
</feature>
<evidence type="ECO:0000313" key="2">
    <source>
        <dbReference type="Proteomes" id="UP000838878"/>
    </source>
</evidence>
<proteinExistence type="predicted"/>
<evidence type="ECO:0000313" key="1">
    <source>
        <dbReference type="EMBL" id="CAH0721963.1"/>
    </source>
</evidence>
<organism evidence="1 2">
    <name type="scientific">Brenthis ino</name>
    <name type="common">lesser marbled fritillary</name>
    <dbReference type="NCBI Taxonomy" id="405034"/>
    <lineage>
        <taxon>Eukaryota</taxon>
        <taxon>Metazoa</taxon>
        <taxon>Ecdysozoa</taxon>
        <taxon>Arthropoda</taxon>
        <taxon>Hexapoda</taxon>
        <taxon>Insecta</taxon>
        <taxon>Pterygota</taxon>
        <taxon>Neoptera</taxon>
        <taxon>Endopterygota</taxon>
        <taxon>Lepidoptera</taxon>
        <taxon>Glossata</taxon>
        <taxon>Ditrysia</taxon>
        <taxon>Papilionoidea</taxon>
        <taxon>Nymphalidae</taxon>
        <taxon>Heliconiinae</taxon>
        <taxon>Argynnini</taxon>
        <taxon>Brenthis</taxon>
    </lineage>
</organism>
<dbReference type="AlphaFoldDB" id="A0A8J9VG77"/>
<dbReference type="OrthoDB" id="7446204at2759"/>